<evidence type="ECO:0000313" key="3">
    <source>
        <dbReference type="Proteomes" id="UP001416858"/>
    </source>
</evidence>
<evidence type="ECO:0000313" key="2">
    <source>
        <dbReference type="EMBL" id="GAA5505435.1"/>
    </source>
</evidence>
<organism evidence="2 3">
    <name type="scientific">Novipirellula caenicola</name>
    <dbReference type="NCBI Taxonomy" id="1536901"/>
    <lineage>
        <taxon>Bacteria</taxon>
        <taxon>Pseudomonadati</taxon>
        <taxon>Planctomycetota</taxon>
        <taxon>Planctomycetia</taxon>
        <taxon>Pirellulales</taxon>
        <taxon>Pirellulaceae</taxon>
        <taxon>Novipirellula</taxon>
    </lineage>
</organism>
<keyword evidence="3" id="KW-1185">Reference proteome</keyword>
<comment type="caution">
    <text evidence="2">The sequence shown here is derived from an EMBL/GenBank/DDBJ whole genome shotgun (WGS) entry which is preliminary data.</text>
</comment>
<evidence type="ECO:0008006" key="4">
    <source>
        <dbReference type="Google" id="ProtNLM"/>
    </source>
</evidence>
<keyword evidence="1" id="KW-1133">Transmembrane helix</keyword>
<sequence>MIELTTGNPAPVTDVSSSPSRWRDWIGVVASVGCAIHCAAMPFVIGYLPLLGLSFLADEAFHRWMALACFLIAIAAFIPGFRTHKRLLPGAIAVIGLVLISGAAFGMTGDCCAACESGGNLTVVGSSVVCTEACCEHCTTGLATLPPTNLVDVTASETQLSSLLPLDAFGSWITPIGGLLLVTAHLLNRRYGCLCGCCENGSDGSEFS</sequence>
<gene>
    <name evidence="2" type="ORF">Rcae01_00880</name>
</gene>
<keyword evidence="1" id="KW-0812">Transmembrane</keyword>
<dbReference type="EMBL" id="BAABRO010000001">
    <property type="protein sequence ID" value="GAA5505435.1"/>
    <property type="molecule type" value="Genomic_DNA"/>
</dbReference>
<dbReference type="Proteomes" id="UP001416858">
    <property type="component" value="Unassembled WGS sequence"/>
</dbReference>
<name>A0ABP9VLF8_9BACT</name>
<accession>A0ABP9VLF8</accession>
<dbReference type="Pfam" id="PF03203">
    <property type="entry name" value="MerC"/>
    <property type="match status" value="1"/>
</dbReference>
<dbReference type="RefSeq" id="WP_345682460.1">
    <property type="nucleotide sequence ID" value="NZ_BAABRO010000001.1"/>
</dbReference>
<dbReference type="InterPro" id="IPR004891">
    <property type="entry name" value="Mercury-R_MerC"/>
</dbReference>
<protein>
    <recommendedName>
        <fullName evidence="4">MerC mercury resistance protein</fullName>
    </recommendedName>
</protein>
<feature type="transmembrane region" description="Helical" evidence="1">
    <location>
        <begin position="25"/>
        <end position="48"/>
    </location>
</feature>
<keyword evidence="1" id="KW-0472">Membrane</keyword>
<feature type="transmembrane region" description="Helical" evidence="1">
    <location>
        <begin position="60"/>
        <end position="80"/>
    </location>
</feature>
<proteinExistence type="predicted"/>
<feature type="transmembrane region" description="Helical" evidence="1">
    <location>
        <begin position="87"/>
        <end position="107"/>
    </location>
</feature>
<evidence type="ECO:0000256" key="1">
    <source>
        <dbReference type="SAM" id="Phobius"/>
    </source>
</evidence>
<reference evidence="2 3" key="1">
    <citation type="submission" date="2024-02" db="EMBL/GenBank/DDBJ databases">
        <title>Rhodopirellula caenicola NBRC 110016.</title>
        <authorList>
            <person name="Ichikawa N."/>
            <person name="Katano-Makiyama Y."/>
            <person name="Hidaka K."/>
        </authorList>
    </citation>
    <scope>NUCLEOTIDE SEQUENCE [LARGE SCALE GENOMIC DNA]</scope>
    <source>
        <strain evidence="2 3">NBRC 110016</strain>
    </source>
</reference>